<organism evidence="2 3">
    <name type="scientific">Agathobacter rectalis</name>
    <dbReference type="NCBI Taxonomy" id="39491"/>
    <lineage>
        <taxon>Bacteria</taxon>
        <taxon>Bacillati</taxon>
        <taxon>Bacillota</taxon>
        <taxon>Clostridia</taxon>
        <taxon>Lachnospirales</taxon>
        <taxon>Lachnospiraceae</taxon>
        <taxon>Agathobacter</taxon>
    </lineage>
</organism>
<keyword evidence="1" id="KW-0472">Membrane</keyword>
<dbReference type="AlphaFoldDB" id="A0A3E4WPF4"/>
<accession>A0A3E4WPF4</accession>
<feature type="transmembrane region" description="Helical" evidence="1">
    <location>
        <begin position="21"/>
        <end position="41"/>
    </location>
</feature>
<gene>
    <name evidence="2" type="ORF">DXC13_14700</name>
</gene>
<proteinExistence type="predicted"/>
<sequence length="51" mass="5632">EYGTFKMANNIAFNKLNAPDLVMIVAGAIISAIGMLVGSLWNKKRHNQKNK</sequence>
<evidence type="ECO:0000313" key="2">
    <source>
        <dbReference type="EMBL" id="RGM44052.1"/>
    </source>
</evidence>
<evidence type="ECO:0000313" key="3">
    <source>
        <dbReference type="Proteomes" id="UP000260717"/>
    </source>
</evidence>
<keyword evidence="1" id="KW-1133">Transmembrane helix</keyword>
<comment type="caution">
    <text evidence="2">The sequence shown here is derived from an EMBL/GenBank/DDBJ whole genome shotgun (WGS) entry which is preliminary data.</text>
</comment>
<protein>
    <submittedName>
        <fullName evidence="2">Transcriptional regulator</fullName>
    </submittedName>
</protein>
<feature type="non-terminal residue" evidence="2">
    <location>
        <position position="1"/>
    </location>
</feature>
<reference evidence="2 3" key="1">
    <citation type="submission" date="2018-08" db="EMBL/GenBank/DDBJ databases">
        <title>A genome reference for cultivated species of the human gut microbiota.</title>
        <authorList>
            <person name="Zou Y."/>
            <person name="Xue W."/>
            <person name="Luo G."/>
        </authorList>
    </citation>
    <scope>NUCLEOTIDE SEQUENCE [LARGE SCALE GENOMIC DNA]</scope>
    <source>
        <strain evidence="2 3">OM08-12AT</strain>
    </source>
</reference>
<dbReference type="Proteomes" id="UP000260717">
    <property type="component" value="Unassembled WGS sequence"/>
</dbReference>
<dbReference type="EMBL" id="QSTI01000037">
    <property type="protein sequence ID" value="RGM44052.1"/>
    <property type="molecule type" value="Genomic_DNA"/>
</dbReference>
<evidence type="ECO:0000256" key="1">
    <source>
        <dbReference type="SAM" id="Phobius"/>
    </source>
</evidence>
<keyword evidence="1" id="KW-0812">Transmembrane</keyword>
<name>A0A3E4WPF4_9FIRM</name>